<dbReference type="GO" id="GO:0032977">
    <property type="term" value="F:membrane insertase activity"/>
    <property type="evidence" value="ECO:0007669"/>
    <property type="project" value="InterPro"/>
</dbReference>
<evidence type="ECO:0000256" key="2">
    <source>
        <dbReference type="ARBA" id="ARBA00010527"/>
    </source>
</evidence>
<dbReference type="PANTHER" id="PTHR12428:SF65">
    <property type="entry name" value="CYTOCHROME C OXIDASE ASSEMBLY PROTEIN COX18, MITOCHONDRIAL"/>
    <property type="match status" value="1"/>
</dbReference>
<dbReference type="Gene3D" id="2.70.98.90">
    <property type="match status" value="1"/>
</dbReference>
<feature type="transmembrane region" description="Helical" evidence="13">
    <location>
        <begin position="458"/>
        <end position="479"/>
    </location>
</feature>
<evidence type="ECO:0000256" key="7">
    <source>
        <dbReference type="ARBA" id="ARBA00022927"/>
    </source>
</evidence>
<keyword evidence="6 13" id="KW-0812">Transmembrane</keyword>
<comment type="similarity">
    <text evidence="2 13">Belongs to the OXA1/ALB3/YidC family. Type 1 subfamily.</text>
</comment>
<keyword evidence="10 13" id="KW-0143">Chaperone</keyword>
<evidence type="ECO:0000313" key="16">
    <source>
        <dbReference type="EMBL" id="CBL87491.1"/>
    </source>
</evidence>
<dbReference type="GO" id="GO:0051205">
    <property type="term" value="P:protein insertion into membrane"/>
    <property type="evidence" value="ECO:0007669"/>
    <property type="project" value="TreeGrafter"/>
</dbReference>
<dbReference type="GO" id="GO:0015031">
    <property type="term" value="P:protein transport"/>
    <property type="evidence" value="ECO:0007669"/>
    <property type="project" value="UniProtKB-KW"/>
</dbReference>
<dbReference type="Pfam" id="PF14849">
    <property type="entry name" value="YidC_periplas"/>
    <property type="match status" value="1"/>
</dbReference>
<evidence type="ECO:0000259" key="15">
    <source>
        <dbReference type="Pfam" id="PF14849"/>
    </source>
</evidence>
<keyword evidence="8 13" id="KW-1133">Transmembrane helix</keyword>
<dbReference type="InterPro" id="IPR001708">
    <property type="entry name" value="YidC/ALB3/OXA1/COX18"/>
</dbReference>
<dbReference type="CDD" id="cd19961">
    <property type="entry name" value="EcYidC-like_peri"/>
    <property type="match status" value="1"/>
</dbReference>
<dbReference type="NCBIfam" id="TIGR03593">
    <property type="entry name" value="yidC_nterm"/>
    <property type="match status" value="1"/>
</dbReference>
<organism evidence="16">
    <name type="scientific">uncultured Flavobacteriia bacterium</name>
    <dbReference type="NCBI Taxonomy" id="212695"/>
    <lineage>
        <taxon>Bacteria</taxon>
        <taxon>Pseudomonadati</taxon>
        <taxon>Bacteroidota</taxon>
        <taxon>Flavobacteriia</taxon>
        <taxon>environmental samples</taxon>
    </lineage>
</organism>
<dbReference type="InterPro" id="IPR028055">
    <property type="entry name" value="YidC/Oxa/ALB_C"/>
</dbReference>
<evidence type="ECO:0000256" key="1">
    <source>
        <dbReference type="ARBA" id="ARBA00004429"/>
    </source>
</evidence>
<dbReference type="CDD" id="cd20070">
    <property type="entry name" value="5TM_YidC_Alb3"/>
    <property type="match status" value="1"/>
</dbReference>
<evidence type="ECO:0000256" key="4">
    <source>
        <dbReference type="ARBA" id="ARBA00022448"/>
    </source>
</evidence>
<sequence length="564" mass="65948">MKNKDSSSLVGFVLIAIVLIFFNVFIFPKFQPEEKETASQSIQDFSRNDNLLKNEEVLDDIISEKLFTLENEKIKLLISNIGGRINEVILKEYKNYSGDELKLFTADSTSFSLDFLTNKNIKTENRNFIAIDSSSNFLKLRCLVSNDSYIDYVYTIDNDYKVDLDLEFYGLDELIPRNVNYMNLEWKMKTPQTEKSKKNQEMYTGIYYQFKADNEVDNLSLTKDSEKDIKSNLNWVAFKQQFFSAIFISKNGFSKPISLKVSKNENSIYIKELSAKFEIPYGHNSTEKHSFQFYFGPNHYPTLKNYDSGFEEIIPLGWSLFRWVNKYIIINLFDFLSKYFNNYGLIILLLTIIIKLALAPFTYKAYLSQAKMKVLKPEIDKISDKDKDPMKVQQATMNLYRKAGVNPMGGCLPMLFQFPILIAMFRFFPASIELRQKSFLWADDLSAYDSILELGFNIPFYGDHVSLFTLLMTISTLLYTRMNTSMATGQMAQMKWMMYLMPIMFLGFFNNYAAGLSYYYFLANMFTFGQQYFMKKFFINDDALLAEIEKNKRKPRKKSNFQKD</sequence>
<feature type="transmembrane region" description="Helical" evidence="13">
    <location>
        <begin position="407"/>
        <end position="428"/>
    </location>
</feature>
<evidence type="ECO:0000256" key="5">
    <source>
        <dbReference type="ARBA" id="ARBA00022475"/>
    </source>
</evidence>
<evidence type="ECO:0000259" key="14">
    <source>
        <dbReference type="Pfam" id="PF02096"/>
    </source>
</evidence>
<feature type="transmembrane region" description="Helical" evidence="13">
    <location>
        <begin position="7"/>
        <end position="27"/>
    </location>
</feature>
<name>F4MMX8_9BACT</name>
<gene>
    <name evidence="13" type="primary">yidC</name>
    <name evidence="16" type="ORF">S18_870_0014</name>
</gene>
<keyword evidence="5 13" id="KW-1003">Cell membrane</keyword>
<keyword evidence="4 13" id="KW-0813">Transport</keyword>
<evidence type="ECO:0000256" key="12">
    <source>
        <dbReference type="ARBA" id="ARBA00033342"/>
    </source>
</evidence>
<dbReference type="InterPro" id="IPR038221">
    <property type="entry name" value="YidC_periplasmic_sf"/>
</dbReference>
<reference evidence="16" key="2">
    <citation type="journal article" date="2012" name="Environ. Microbiol.">
        <title>Genomic content of uncultured Bacteroidetes from contrasting oceanic provinces in the North Atlantic Ocean.</title>
        <authorList>
            <person name="Gomez-Pereira P.R."/>
            <person name="Schuler M."/>
            <person name="Fuchs B.M."/>
            <person name="Bennke C."/>
            <person name="Teeling H."/>
            <person name="Waldmann J."/>
            <person name="Richter M."/>
            <person name="Barbe V."/>
            <person name="Bataille E."/>
            <person name="Glockner F.O."/>
            <person name="Amann R."/>
        </authorList>
    </citation>
    <scope>NUCLEOTIDE SEQUENCE</scope>
</reference>
<dbReference type="NCBIfam" id="NF002356">
    <property type="entry name" value="PRK01318.2-3"/>
    <property type="match status" value="1"/>
</dbReference>
<reference evidence="16" key="1">
    <citation type="submission" date="2010-05" db="EMBL/GenBank/DDBJ databases">
        <authorList>
            <person name="Genoscope - CEA"/>
        </authorList>
    </citation>
    <scope>NUCLEOTIDE SEQUENCE</scope>
</reference>
<dbReference type="NCBIfam" id="TIGR03592">
    <property type="entry name" value="yidC_oxa1_cterm"/>
    <property type="match status" value="1"/>
</dbReference>
<feature type="transmembrane region" description="Helical" evidence="13">
    <location>
        <begin position="499"/>
        <end position="521"/>
    </location>
</feature>
<feature type="domain" description="Membrane insertase YidC/Oxa/ALB C-terminal" evidence="14">
    <location>
        <begin position="343"/>
        <end position="536"/>
    </location>
</feature>
<keyword evidence="7 13" id="KW-0653">Protein transport</keyword>
<evidence type="ECO:0000256" key="10">
    <source>
        <dbReference type="ARBA" id="ARBA00023186"/>
    </source>
</evidence>
<evidence type="ECO:0000256" key="13">
    <source>
        <dbReference type="HAMAP-Rule" id="MF_01810"/>
    </source>
</evidence>
<evidence type="ECO:0000256" key="6">
    <source>
        <dbReference type="ARBA" id="ARBA00022692"/>
    </source>
</evidence>
<dbReference type="InterPro" id="IPR047196">
    <property type="entry name" value="YidC_ALB_C"/>
</dbReference>
<evidence type="ECO:0000256" key="8">
    <source>
        <dbReference type="ARBA" id="ARBA00022989"/>
    </source>
</evidence>
<feature type="transmembrane region" description="Helical" evidence="13">
    <location>
        <begin position="343"/>
        <end position="363"/>
    </location>
</feature>
<protein>
    <recommendedName>
        <fullName evidence="3 13">Membrane protein insertase YidC</fullName>
    </recommendedName>
    <alternativeName>
        <fullName evidence="12 13">Foldase YidC</fullName>
    </alternativeName>
    <alternativeName>
        <fullName evidence="11 13">Membrane integrase YidC</fullName>
    </alternativeName>
    <alternativeName>
        <fullName evidence="13">Membrane protein YidC</fullName>
    </alternativeName>
</protein>
<dbReference type="EMBL" id="FQ032825">
    <property type="protein sequence ID" value="CBL87491.1"/>
    <property type="molecule type" value="Genomic_DNA"/>
</dbReference>
<dbReference type="InterPro" id="IPR028053">
    <property type="entry name" value="Membr_insert_YidC_N"/>
</dbReference>
<dbReference type="GO" id="GO:0005886">
    <property type="term" value="C:plasma membrane"/>
    <property type="evidence" value="ECO:0007669"/>
    <property type="project" value="UniProtKB-SubCell"/>
</dbReference>
<dbReference type="HAMAP" id="MF_01810">
    <property type="entry name" value="YidC_type1"/>
    <property type="match status" value="1"/>
</dbReference>
<comment type="subunit">
    <text evidence="13">Interacts with the Sec translocase complex via SecD. Specifically interacts with transmembrane segments of nascent integral membrane proteins during membrane integration.</text>
</comment>
<dbReference type="InterPro" id="IPR019998">
    <property type="entry name" value="Membr_insert_YidC"/>
</dbReference>
<dbReference type="AlphaFoldDB" id="F4MMX8"/>
<dbReference type="PANTHER" id="PTHR12428">
    <property type="entry name" value="OXA1"/>
    <property type="match status" value="1"/>
</dbReference>
<evidence type="ECO:0000256" key="11">
    <source>
        <dbReference type="ARBA" id="ARBA00033245"/>
    </source>
</evidence>
<feature type="domain" description="Membrane insertase YidC N-terminal" evidence="15">
    <location>
        <begin position="68"/>
        <end position="328"/>
    </location>
</feature>
<comment type="subcellular location">
    <subcellularLocation>
        <location evidence="1">Cell inner membrane</location>
        <topology evidence="1">Multi-pass membrane protein</topology>
    </subcellularLocation>
    <subcellularLocation>
        <location evidence="13">Cell membrane</location>
        <topology evidence="13">Multi-pass membrane protein</topology>
    </subcellularLocation>
</comment>
<dbReference type="PRINTS" id="PR00701">
    <property type="entry name" value="60KDINNERMP"/>
</dbReference>
<dbReference type="Pfam" id="PF02096">
    <property type="entry name" value="60KD_IMP"/>
    <property type="match status" value="1"/>
</dbReference>
<proteinExistence type="inferred from homology"/>
<accession>F4MMX8</accession>
<evidence type="ECO:0000256" key="9">
    <source>
        <dbReference type="ARBA" id="ARBA00023136"/>
    </source>
</evidence>
<keyword evidence="9 13" id="KW-0472">Membrane</keyword>
<evidence type="ECO:0000256" key="3">
    <source>
        <dbReference type="ARBA" id="ARBA00015325"/>
    </source>
</evidence>
<comment type="function">
    <text evidence="13">Required for the insertion and/or proper folding and/or complex formation of integral membrane proteins into the membrane. Involved in integration of membrane proteins that insert both dependently and independently of the Sec translocase complex, as well as at least some lipoproteins. Aids folding of multispanning membrane proteins.</text>
</comment>